<keyword evidence="2" id="KW-0012">Acyltransferase</keyword>
<protein>
    <submittedName>
        <fullName evidence="4">GNAT family acetyltransferase</fullName>
    </submittedName>
</protein>
<gene>
    <name evidence="4" type="ORF">Aiant_28890</name>
</gene>
<organism evidence="4 5">
    <name type="scientific">Actinoplanes ianthinogenes</name>
    <dbReference type="NCBI Taxonomy" id="122358"/>
    <lineage>
        <taxon>Bacteria</taxon>
        <taxon>Bacillati</taxon>
        <taxon>Actinomycetota</taxon>
        <taxon>Actinomycetes</taxon>
        <taxon>Micromonosporales</taxon>
        <taxon>Micromonosporaceae</taxon>
        <taxon>Actinoplanes</taxon>
    </lineage>
</organism>
<dbReference type="PANTHER" id="PTHR43877">
    <property type="entry name" value="AMINOALKYLPHOSPHONATE N-ACETYLTRANSFERASE-RELATED-RELATED"/>
    <property type="match status" value="1"/>
</dbReference>
<dbReference type="PROSITE" id="PS51186">
    <property type="entry name" value="GNAT"/>
    <property type="match status" value="1"/>
</dbReference>
<name>A0ABM7LSH8_9ACTN</name>
<dbReference type="Pfam" id="PF00583">
    <property type="entry name" value="Acetyltransf_1"/>
    <property type="match status" value="1"/>
</dbReference>
<dbReference type="CDD" id="cd04301">
    <property type="entry name" value="NAT_SF"/>
    <property type="match status" value="1"/>
</dbReference>
<dbReference type="InterPro" id="IPR000182">
    <property type="entry name" value="GNAT_dom"/>
</dbReference>
<dbReference type="RefSeq" id="WP_189336484.1">
    <property type="nucleotide sequence ID" value="NZ_AP023356.1"/>
</dbReference>
<dbReference type="InterPro" id="IPR016181">
    <property type="entry name" value="Acyl_CoA_acyltransferase"/>
</dbReference>
<reference evidence="4 5" key="1">
    <citation type="submission" date="2020-08" db="EMBL/GenBank/DDBJ databases">
        <title>Whole genome shotgun sequence of Actinoplanes ianthinogenes NBRC 13996.</title>
        <authorList>
            <person name="Komaki H."/>
            <person name="Tamura T."/>
        </authorList>
    </citation>
    <scope>NUCLEOTIDE SEQUENCE [LARGE SCALE GENOMIC DNA]</scope>
    <source>
        <strain evidence="4 5">NBRC 13996</strain>
    </source>
</reference>
<keyword evidence="5" id="KW-1185">Reference proteome</keyword>
<feature type="domain" description="N-acetyltransferase" evidence="3">
    <location>
        <begin position="1"/>
        <end position="153"/>
    </location>
</feature>
<dbReference type="SUPFAM" id="SSF55729">
    <property type="entry name" value="Acyl-CoA N-acyltransferases (Nat)"/>
    <property type="match status" value="1"/>
</dbReference>
<accession>A0ABM7LSH8</accession>
<evidence type="ECO:0000256" key="1">
    <source>
        <dbReference type="ARBA" id="ARBA00022679"/>
    </source>
</evidence>
<evidence type="ECO:0000313" key="4">
    <source>
        <dbReference type="EMBL" id="BCJ42232.1"/>
    </source>
</evidence>
<dbReference type="Gene3D" id="3.40.630.30">
    <property type="match status" value="1"/>
</dbReference>
<evidence type="ECO:0000313" key="5">
    <source>
        <dbReference type="Proteomes" id="UP000676967"/>
    </source>
</evidence>
<evidence type="ECO:0000256" key="2">
    <source>
        <dbReference type="ARBA" id="ARBA00023315"/>
    </source>
</evidence>
<proteinExistence type="predicted"/>
<dbReference type="Proteomes" id="UP000676967">
    <property type="component" value="Chromosome"/>
</dbReference>
<dbReference type="InterPro" id="IPR050832">
    <property type="entry name" value="Bact_Acetyltransf"/>
</dbReference>
<keyword evidence="1" id="KW-0808">Transferase</keyword>
<sequence length="153" mass="16889">MEFRIATRDDVPAVLALLADDDLSRERGFGEVPAEIGPGIWAAFAAIEADPNNELIVAVRDGAVVGTCQLTYLPGLSRGGAWRMQVEAVRIHAALRGQGLGAQMMRWTIERARERGCRMVQLTSDKVRVDAHRFYAQLGFALSHEGMKLNLER</sequence>
<dbReference type="EMBL" id="AP023356">
    <property type="protein sequence ID" value="BCJ42232.1"/>
    <property type="molecule type" value="Genomic_DNA"/>
</dbReference>
<dbReference type="PANTHER" id="PTHR43877:SF2">
    <property type="entry name" value="AMINOALKYLPHOSPHONATE N-ACETYLTRANSFERASE-RELATED"/>
    <property type="match status" value="1"/>
</dbReference>
<evidence type="ECO:0000259" key="3">
    <source>
        <dbReference type="PROSITE" id="PS51186"/>
    </source>
</evidence>